<dbReference type="Pfam" id="PF07732">
    <property type="entry name" value="Cu-oxidase_3"/>
    <property type="match status" value="1"/>
</dbReference>
<dbReference type="GO" id="GO:0016491">
    <property type="term" value="F:oxidoreductase activity"/>
    <property type="evidence" value="ECO:0007669"/>
    <property type="project" value="UniProtKB-KW"/>
</dbReference>
<dbReference type="PROSITE" id="PS00079">
    <property type="entry name" value="MULTICOPPER_OXIDASE1"/>
    <property type="match status" value="1"/>
</dbReference>
<dbReference type="InterPro" id="IPR033138">
    <property type="entry name" value="Cu_oxidase_CS"/>
</dbReference>
<comment type="similarity">
    <text evidence="1">Belongs to the multicopper oxidase family.</text>
</comment>
<dbReference type="InterPro" id="IPR011707">
    <property type="entry name" value="Cu-oxidase-like_N"/>
</dbReference>
<evidence type="ECO:0000259" key="6">
    <source>
        <dbReference type="Pfam" id="PF07731"/>
    </source>
</evidence>
<keyword evidence="4" id="KW-0186">Copper</keyword>
<evidence type="ECO:0000256" key="3">
    <source>
        <dbReference type="ARBA" id="ARBA00023002"/>
    </source>
</evidence>
<dbReference type="EMBL" id="BLKM01000472">
    <property type="protein sequence ID" value="GFG34273.1"/>
    <property type="molecule type" value="Genomic_DNA"/>
</dbReference>
<evidence type="ECO:0000256" key="2">
    <source>
        <dbReference type="ARBA" id="ARBA00022723"/>
    </source>
</evidence>
<dbReference type="Gene3D" id="2.60.40.420">
    <property type="entry name" value="Cupredoxins - blue copper proteins"/>
    <property type="match status" value="3"/>
</dbReference>
<evidence type="ECO:0000256" key="4">
    <source>
        <dbReference type="ARBA" id="ARBA00023008"/>
    </source>
</evidence>
<feature type="domain" description="Plastocyanin-like" evidence="7">
    <location>
        <begin position="138"/>
        <end position="242"/>
    </location>
</feature>
<dbReference type="InterPro" id="IPR001117">
    <property type="entry name" value="Cu-oxidase_2nd"/>
</dbReference>
<dbReference type="InterPro" id="IPR002355">
    <property type="entry name" value="Cu_oxidase_Cu_BS"/>
</dbReference>
<dbReference type="Pfam" id="PF00394">
    <property type="entry name" value="Cu-oxidase"/>
    <property type="match status" value="1"/>
</dbReference>
<dbReference type="GO" id="GO:0005886">
    <property type="term" value="C:plasma membrane"/>
    <property type="evidence" value="ECO:0007669"/>
    <property type="project" value="TreeGrafter"/>
</dbReference>
<comment type="caution">
    <text evidence="8">The sequence shown here is derived from an EMBL/GenBank/DDBJ whole genome shotgun (WGS) entry which is preliminary data.</text>
</comment>
<dbReference type="PANTHER" id="PTHR11709:SF394">
    <property type="entry name" value="FI03373P-RELATED"/>
    <property type="match status" value="1"/>
</dbReference>
<protein>
    <submittedName>
        <fullName evidence="8">Uncharacterized protein</fullName>
    </submittedName>
</protein>
<dbReference type="FunFam" id="2.60.40.420:FF:000045">
    <property type="entry name" value="Laccase 2"/>
    <property type="match status" value="1"/>
</dbReference>
<dbReference type="GO" id="GO:0005507">
    <property type="term" value="F:copper ion binding"/>
    <property type="evidence" value="ECO:0007669"/>
    <property type="project" value="InterPro"/>
</dbReference>
<organism evidence="8 9">
    <name type="scientific">Coptotermes formosanus</name>
    <name type="common">Formosan subterranean termite</name>
    <dbReference type="NCBI Taxonomy" id="36987"/>
    <lineage>
        <taxon>Eukaryota</taxon>
        <taxon>Metazoa</taxon>
        <taxon>Ecdysozoa</taxon>
        <taxon>Arthropoda</taxon>
        <taxon>Hexapoda</taxon>
        <taxon>Insecta</taxon>
        <taxon>Pterygota</taxon>
        <taxon>Neoptera</taxon>
        <taxon>Polyneoptera</taxon>
        <taxon>Dictyoptera</taxon>
        <taxon>Blattodea</taxon>
        <taxon>Blattoidea</taxon>
        <taxon>Termitoidae</taxon>
        <taxon>Rhinotermitidae</taxon>
        <taxon>Coptotermes</taxon>
    </lineage>
</organism>
<reference evidence="9" key="1">
    <citation type="submission" date="2020-01" db="EMBL/GenBank/DDBJ databases">
        <title>Draft genome sequence of the Termite Coptotermes fromosanus.</title>
        <authorList>
            <person name="Itakura S."/>
            <person name="Yosikawa Y."/>
            <person name="Umezawa K."/>
        </authorList>
    </citation>
    <scope>NUCLEOTIDE SEQUENCE [LARGE SCALE GENOMIC DNA]</scope>
</reference>
<dbReference type="InterPro" id="IPR045087">
    <property type="entry name" value="Cu-oxidase_fam"/>
</dbReference>
<dbReference type="InterPro" id="IPR011706">
    <property type="entry name" value="Cu-oxidase_C"/>
</dbReference>
<evidence type="ECO:0000313" key="8">
    <source>
        <dbReference type="EMBL" id="GFG34273.1"/>
    </source>
</evidence>
<feature type="domain" description="Plastocyanin-like" evidence="6">
    <location>
        <begin position="529"/>
        <end position="656"/>
    </location>
</feature>
<evidence type="ECO:0000259" key="7">
    <source>
        <dbReference type="Pfam" id="PF07732"/>
    </source>
</evidence>
<dbReference type="InterPro" id="IPR008972">
    <property type="entry name" value="Cupredoxin"/>
</dbReference>
<dbReference type="GO" id="GO:0006826">
    <property type="term" value="P:iron ion transport"/>
    <property type="evidence" value="ECO:0007669"/>
    <property type="project" value="TreeGrafter"/>
</dbReference>
<sequence length="710" mass="78951">MAYRLIILKGVCDVGEVILLQQWPLRVIKQRSNFCDDGLVEDRLLSLEETCLQLGQRTLSDYRAVAKLRLQVSLCGFAADPCYRDCQEGEPMTCEYNFTVGEYVTMRPAQCASCRTLAGQLGDAEACRTPGCIAGGGHVRIVSAVNSQVPGPKIEVCEGDRLVVKVTNEFSSEGAVIHWHGTHQRSTPHMDGTPYLTQCPILPHTSFVYNFTADTPGTHMWHSHIGFEEADGMFGTMIVRRPVSKEPHSDLYDEDRSEHSMIVWHWFGSSAREVLTISKYTGVRSRGEGLIINGLGGLEAFELPVENMFDTIPREVFRVQQGRRYRFRVIYNNQIPCPVQLSVQNHSLLVIASDGASFQPVEANSIMLNGGERYDFVLKADQPDNNYWIRFRGLVSCNSGERKVHQEAVLHYEGADEALPEGESQYEDAVATGTLVNPIGAIAFNYSANKLIYVSDLENVDTERAQNISGDADQIIYIDFQFNTHESEDISGFWPQVNSRTFSYPPFPLLTQRYDITRDMYCTDEDICADGLFCACPYLYNVELGNLVEIVFIDLGKVTLSARGGGDHPFHLHGYGFHVVAAGIIESDISTDIVRELNEQNNISKNFDGPIKDTVSVPSSGYAVIRFVADNPGFWFFHCHISSHADMGMGFVLQVGNLTDMPNTPYDFPRCGNWVESTEIPSGAASGSHVGTIMLVLLSWFLLSVANCGV</sequence>
<dbReference type="Pfam" id="PF07731">
    <property type="entry name" value="Cu-oxidase_2"/>
    <property type="match status" value="1"/>
</dbReference>
<keyword evidence="9" id="KW-1185">Reference proteome</keyword>
<keyword evidence="2" id="KW-0479">Metal-binding</keyword>
<dbReference type="PANTHER" id="PTHR11709">
    <property type="entry name" value="MULTI-COPPER OXIDASE"/>
    <property type="match status" value="1"/>
</dbReference>
<keyword evidence="3" id="KW-0560">Oxidoreductase</keyword>
<evidence type="ECO:0000259" key="5">
    <source>
        <dbReference type="Pfam" id="PF00394"/>
    </source>
</evidence>
<dbReference type="Proteomes" id="UP000502823">
    <property type="component" value="Unassembled WGS sequence"/>
</dbReference>
<accession>A0A6L2PNU8</accession>
<dbReference type="PROSITE" id="PS00080">
    <property type="entry name" value="MULTICOPPER_OXIDASE2"/>
    <property type="match status" value="1"/>
</dbReference>
<dbReference type="CDD" id="cd13905">
    <property type="entry name" value="CuRO_3_tcLLC2_insect_like"/>
    <property type="match status" value="1"/>
</dbReference>
<dbReference type="SUPFAM" id="SSF49503">
    <property type="entry name" value="Cupredoxins"/>
    <property type="match status" value="3"/>
</dbReference>
<dbReference type="OrthoDB" id="2121828at2759"/>
<dbReference type="CDD" id="cd13858">
    <property type="entry name" value="CuRO_1_tcLCC2_insect_like"/>
    <property type="match status" value="1"/>
</dbReference>
<name>A0A6L2PNU8_COPFO</name>
<feature type="domain" description="Plastocyanin-like" evidence="5">
    <location>
        <begin position="280"/>
        <end position="415"/>
    </location>
</feature>
<dbReference type="InParanoid" id="A0A6L2PNU8"/>
<dbReference type="AlphaFoldDB" id="A0A6L2PNU8"/>
<dbReference type="CDD" id="cd13884">
    <property type="entry name" value="CuRO_2_tcLCC_insect_like"/>
    <property type="match status" value="1"/>
</dbReference>
<gene>
    <name evidence="8" type="ORF">Cfor_07217</name>
</gene>
<evidence type="ECO:0000256" key="1">
    <source>
        <dbReference type="ARBA" id="ARBA00010609"/>
    </source>
</evidence>
<proteinExistence type="inferred from homology"/>
<evidence type="ECO:0000313" key="9">
    <source>
        <dbReference type="Proteomes" id="UP000502823"/>
    </source>
</evidence>